<proteinExistence type="predicted"/>
<evidence type="ECO:0000313" key="5">
    <source>
        <dbReference type="Proteomes" id="UP000027195"/>
    </source>
</evidence>
<protein>
    <recommendedName>
        <fullName evidence="3">ELYS-like domain-containing protein</fullName>
    </recommendedName>
</protein>
<keyword evidence="5" id="KW-1185">Reference proteome</keyword>
<evidence type="ECO:0000313" key="4">
    <source>
        <dbReference type="EMBL" id="KDQ13408.1"/>
    </source>
</evidence>
<dbReference type="OrthoDB" id="20729at2759"/>
<feature type="domain" description="ELYS-like" evidence="3">
    <location>
        <begin position="12"/>
        <end position="200"/>
    </location>
</feature>
<keyword evidence="2" id="KW-0539">Nucleus</keyword>
<evidence type="ECO:0000256" key="1">
    <source>
        <dbReference type="ARBA" id="ARBA00004123"/>
    </source>
</evidence>
<gene>
    <name evidence="4" type="ORF">BOTBODRAFT_111645</name>
</gene>
<dbReference type="HOGENOM" id="CLU_104460_0_0_1"/>
<dbReference type="FunCoup" id="A0A067MCD5">
    <property type="interactions" value="46"/>
</dbReference>
<organism evidence="4 5">
    <name type="scientific">Botryobasidium botryosum (strain FD-172 SS1)</name>
    <dbReference type="NCBI Taxonomy" id="930990"/>
    <lineage>
        <taxon>Eukaryota</taxon>
        <taxon>Fungi</taxon>
        <taxon>Dikarya</taxon>
        <taxon>Basidiomycota</taxon>
        <taxon>Agaricomycotina</taxon>
        <taxon>Agaricomycetes</taxon>
        <taxon>Cantharellales</taxon>
        <taxon>Botryobasidiaceae</taxon>
        <taxon>Botryobasidium</taxon>
    </lineage>
</organism>
<name>A0A067MCD5_BOTB1</name>
<dbReference type="AlphaFoldDB" id="A0A067MCD5"/>
<dbReference type="InterPro" id="IPR025151">
    <property type="entry name" value="ELYS_dom"/>
</dbReference>
<comment type="subcellular location">
    <subcellularLocation>
        <location evidence="1">Nucleus</location>
    </subcellularLocation>
</comment>
<evidence type="ECO:0000259" key="3">
    <source>
        <dbReference type="Pfam" id="PF13934"/>
    </source>
</evidence>
<dbReference type="STRING" id="930990.A0A067MCD5"/>
<reference evidence="5" key="1">
    <citation type="journal article" date="2014" name="Proc. Natl. Acad. Sci. U.S.A.">
        <title>Extensive sampling of basidiomycete genomes demonstrates inadequacy of the white-rot/brown-rot paradigm for wood decay fungi.</title>
        <authorList>
            <person name="Riley R."/>
            <person name="Salamov A.A."/>
            <person name="Brown D.W."/>
            <person name="Nagy L.G."/>
            <person name="Floudas D."/>
            <person name="Held B.W."/>
            <person name="Levasseur A."/>
            <person name="Lombard V."/>
            <person name="Morin E."/>
            <person name="Otillar R."/>
            <person name="Lindquist E.A."/>
            <person name="Sun H."/>
            <person name="LaButti K.M."/>
            <person name="Schmutz J."/>
            <person name="Jabbour D."/>
            <person name="Luo H."/>
            <person name="Baker S.E."/>
            <person name="Pisabarro A.G."/>
            <person name="Walton J.D."/>
            <person name="Blanchette R.A."/>
            <person name="Henrissat B."/>
            <person name="Martin F."/>
            <person name="Cullen D."/>
            <person name="Hibbett D.S."/>
            <person name="Grigoriev I.V."/>
        </authorList>
    </citation>
    <scope>NUCLEOTIDE SEQUENCE [LARGE SCALE GENOMIC DNA]</scope>
    <source>
        <strain evidence="5">FD-172 SS1</strain>
    </source>
</reference>
<accession>A0A067MCD5</accession>
<dbReference type="Proteomes" id="UP000027195">
    <property type="component" value="Unassembled WGS sequence"/>
</dbReference>
<dbReference type="InParanoid" id="A0A067MCD5"/>
<dbReference type="EMBL" id="KL198044">
    <property type="protein sequence ID" value="KDQ13408.1"/>
    <property type="molecule type" value="Genomic_DNA"/>
</dbReference>
<evidence type="ECO:0000256" key="2">
    <source>
        <dbReference type="ARBA" id="ARBA00023242"/>
    </source>
</evidence>
<dbReference type="GO" id="GO:0005634">
    <property type="term" value="C:nucleus"/>
    <property type="evidence" value="ECO:0007669"/>
    <property type="project" value="UniProtKB-SubCell"/>
</dbReference>
<dbReference type="Pfam" id="PF13934">
    <property type="entry name" value="ELYS"/>
    <property type="match status" value="1"/>
</dbReference>
<sequence length="239" mass="27296">IASRRQSLGSMLFFDELLQIAGLGSEHEPLSNHLYPPTDAVSFKRLLMAIEGCEWDEMKRDCLIYYILKHWGDGREKDFAGRRHIPPQFVSLSSAYFYLDSGNEDIPTAVALLCDIRVKPDFMSKILRTISLASPELVLQFVSVGKPVLTNHDDLDVYMGALCQSSRIMDAWLYQRKFPEDPEEGCIRKRFIDMILDHCLIRAFALCRCLRSWADCYHACSQTSPLTTQAPPRIPVFSI</sequence>
<feature type="non-terminal residue" evidence="4">
    <location>
        <position position="1"/>
    </location>
</feature>